<dbReference type="EnsemblFungi" id="PTTG_07630-t43_1">
    <property type="protein sequence ID" value="PTTG_07630-t43_1-p1"/>
    <property type="gene ID" value="PTTG_07630"/>
</dbReference>
<comment type="subcellular location">
    <subcellularLocation>
        <location evidence="1">Cytoplasm</location>
    </subcellularLocation>
</comment>
<evidence type="ECO:0000256" key="7">
    <source>
        <dbReference type="ARBA" id="ARBA00022927"/>
    </source>
</evidence>
<reference evidence="13 14" key="3">
    <citation type="journal article" date="2017" name="G3 (Bethesda)">
        <title>Comparative analysis highlights variable genome content of wheat rusts and divergence of the mating loci.</title>
        <authorList>
            <person name="Cuomo C.A."/>
            <person name="Bakkeren G."/>
            <person name="Khalil H.B."/>
            <person name="Panwar V."/>
            <person name="Joly D."/>
            <person name="Linning R."/>
            <person name="Sakthikumar S."/>
            <person name="Song X."/>
            <person name="Adiconis X."/>
            <person name="Fan L."/>
            <person name="Goldberg J.M."/>
            <person name="Levin J.Z."/>
            <person name="Young S."/>
            <person name="Zeng Q."/>
            <person name="Anikster Y."/>
            <person name="Bruce M."/>
            <person name="Wang M."/>
            <person name="Yin C."/>
            <person name="McCallum B."/>
            <person name="Szabo L.J."/>
            <person name="Hulbert S."/>
            <person name="Chen X."/>
            <person name="Fellers J.P."/>
        </authorList>
    </citation>
    <scope>NUCLEOTIDE SEQUENCE</scope>
    <source>
        <strain evidence="14">Isolate 1-1 / race 1 (BBBD)</strain>
        <strain evidence="13">isolate 1-1 / race 1 (BBBD)</strain>
    </source>
</reference>
<dbReference type="EMBL" id="ADAS02000014">
    <property type="protein sequence ID" value="OAV97251.1"/>
    <property type="molecule type" value="Genomic_DNA"/>
</dbReference>
<evidence type="ECO:0000256" key="10">
    <source>
        <dbReference type="ARBA" id="ARBA00033139"/>
    </source>
</evidence>
<dbReference type="Pfam" id="PF03987">
    <property type="entry name" value="Autophagy_act_C"/>
    <property type="match status" value="1"/>
</dbReference>
<reference evidence="12" key="1">
    <citation type="submission" date="2009-11" db="EMBL/GenBank/DDBJ databases">
        <authorList>
            <consortium name="The Broad Institute Genome Sequencing Platform"/>
            <person name="Ward D."/>
            <person name="Feldgarden M."/>
            <person name="Earl A."/>
            <person name="Young S.K."/>
            <person name="Zeng Q."/>
            <person name="Koehrsen M."/>
            <person name="Alvarado L."/>
            <person name="Berlin A."/>
            <person name="Bochicchio J."/>
            <person name="Borenstein D."/>
            <person name="Chapman S.B."/>
            <person name="Chen Z."/>
            <person name="Engels R."/>
            <person name="Freedman E."/>
            <person name="Gellesch M."/>
            <person name="Goldberg J."/>
            <person name="Griggs A."/>
            <person name="Gujja S."/>
            <person name="Heilman E."/>
            <person name="Heiman D."/>
            <person name="Hepburn T."/>
            <person name="Howarth C."/>
            <person name="Jen D."/>
            <person name="Larson L."/>
            <person name="Lewis B."/>
            <person name="Mehta T."/>
            <person name="Park D."/>
            <person name="Pearson M."/>
            <person name="Roberts A."/>
            <person name="Saif S."/>
            <person name="Shea T."/>
            <person name="Shenoy N."/>
            <person name="Sisk P."/>
            <person name="Stolte C."/>
            <person name="Sykes S."/>
            <person name="Thomson T."/>
            <person name="Walk T."/>
            <person name="White J."/>
            <person name="Yandava C."/>
            <person name="Izard J."/>
            <person name="Baranova O.V."/>
            <person name="Blanton J.M."/>
            <person name="Tanner A.C."/>
            <person name="Dewhirst F.E."/>
            <person name="Haas B."/>
            <person name="Nusbaum C."/>
            <person name="Birren B."/>
        </authorList>
    </citation>
    <scope>NUCLEOTIDE SEQUENCE [LARGE SCALE GENOMIC DNA]</scope>
    <source>
        <strain evidence="12">1-1 BBBD Race 1</strain>
    </source>
</reference>
<evidence type="ECO:0000313" key="13">
    <source>
        <dbReference type="EnsemblFungi" id="PTTG_07630-t43_1-p1"/>
    </source>
</evidence>
<keyword evidence="7" id="KW-0653">Protein transport</keyword>
<name>A0A0C4F3F1_PUCT1</name>
<protein>
    <recommendedName>
        <fullName evidence="3">Autophagy-related protein 3</fullName>
    </recommendedName>
    <alternativeName>
        <fullName evidence="9 10">Autophagy-related E2-like conjugation enzyme ATG3</fullName>
    </alternativeName>
</protein>
<dbReference type="OrthoDB" id="1584384at2759"/>
<feature type="region of interest" description="Disordered" evidence="11">
    <location>
        <begin position="52"/>
        <end position="75"/>
    </location>
</feature>
<dbReference type="GO" id="GO:0000422">
    <property type="term" value="P:autophagy of mitochondrion"/>
    <property type="evidence" value="ECO:0007669"/>
    <property type="project" value="TreeGrafter"/>
</dbReference>
<dbReference type="GO" id="GO:0019776">
    <property type="term" value="F:Atg8-family ligase activity"/>
    <property type="evidence" value="ECO:0007669"/>
    <property type="project" value="TreeGrafter"/>
</dbReference>
<dbReference type="GO" id="GO:0061723">
    <property type="term" value="P:glycophagy"/>
    <property type="evidence" value="ECO:0007669"/>
    <property type="project" value="TreeGrafter"/>
</dbReference>
<evidence type="ECO:0000313" key="12">
    <source>
        <dbReference type="EMBL" id="OAV97251.1"/>
    </source>
</evidence>
<feature type="compositionally biased region" description="Polar residues" evidence="11">
    <location>
        <begin position="52"/>
        <end position="70"/>
    </location>
</feature>
<accession>A0A0C4F3F1</accession>
<evidence type="ECO:0000256" key="3">
    <source>
        <dbReference type="ARBA" id="ARBA00018067"/>
    </source>
</evidence>
<sequence length="283" mass="31321">MFSEEFAAAGDFLCYKFPTWSWEAGDGTNRRDFLLKNKQYFISQNDHNVNSLSLSANTGAGRNPDPSNNAEEAVPNLDDIPDMDDDLGDAGGVVKAEDDATASTQAAANQQTEIGQNNPSNLVSICNYDCLITYDKYYQTHRMWLMGYNEHKRPLTPSQMFVDILSGNAQNTMTIEPFPHLNGLNLASVHPCKHSSVMKKMIERMEGSFKEAQQKYSSSGAGNGGLISKEKAGSAGIDVFHLYFEEWCKANVCFLLARIQSITAAPFQSFQKTIPSLSRDKNS</sequence>
<dbReference type="GO" id="GO:0015031">
    <property type="term" value="P:protein transport"/>
    <property type="evidence" value="ECO:0007669"/>
    <property type="project" value="UniProtKB-KW"/>
</dbReference>
<dbReference type="VEuPathDB" id="FungiDB:PTTG_07630"/>
<evidence type="ECO:0000256" key="11">
    <source>
        <dbReference type="SAM" id="MobiDB-lite"/>
    </source>
</evidence>
<organism evidence="12">
    <name type="scientific">Puccinia triticina (isolate 1-1 / race 1 (BBBD))</name>
    <name type="common">Brown leaf rust fungus</name>
    <dbReference type="NCBI Taxonomy" id="630390"/>
    <lineage>
        <taxon>Eukaryota</taxon>
        <taxon>Fungi</taxon>
        <taxon>Dikarya</taxon>
        <taxon>Basidiomycota</taxon>
        <taxon>Pucciniomycotina</taxon>
        <taxon>Pucciniomycetes</taxon>
        <taxon>Pucciniales</taxon>
        <taxon>Pucciniaceae</taxon>
        <taxon>Puccinia</taxon>
    </lineage>
</organism>
<dbReference type="Proteomes" id="UP000005240">
    <property type="component" value="Unassembled WGS sequence"/>
</dbReference>
<keyword evidence="5" id="KW-0963">Cytoplasm</keyword>
<reference evidence="12" key="2">
    <citation type="submission" date="2016-05" db="EMBL/GenBank/DDBJ databases">
        <title>Comparative analysis highlights variable genome content of wheat rusts and divergence of the mating loci.</title>
        <authorList>
            <person name="Cuomo C.A."/>
            <person name="Bakkeren G."/>
            <person name="Szabo L."/>
            <person name="Khalil H."/>
            <person name="Joly D."/>
            <person name="Goldberg J."/>
            <person name="Young S."/>
            <person name="Zeng Q."/>
            <person name="Fellers J."/>
        </authorList>
    </citation>
    <scope>NUCLEOTIDE SEQUENCE [LARGE SCALE GENOMIC DNA]</scope>
    <source>
        <strain evidence="12">1-1 BBBD Race 1</strain>
    </source>
</reference>
<evidence type="ECO:0000256" key="8">
    <source>
        <dbReference type="ARBA" id="ARBA00023006"/>
    </source>
</evidence>
<evidence type="ECO:0000313" key="14">
    <source>
        <dbReference type="Proteomes" id="UP000005240"/>
    </source>
</evidence>
<proteinExistence type="inferred from homology"/>
<dbReference type="PANTHER" id="PTHR12866">
    <property type="entry name" value="UBIQUITIN-LIKE-CONJUGATING ENZYME ATG3"/>
    <property type="match status" value="1"/>
</dbReference>
<reference evidence="13" key="4">
    <citation type="submission" date="2025-05" db="UniProtKB">
        <authorList>
            <consortium name="EnsemblFungi"/>
        </authorList>
    </citation>
    <scope>IDENTIFICATION</scope>
    <source>
        <strain evidence="13">isolate 1-1 / race 1 (BBBD)</strain>
    </source>
</reference>
<dbReference type="STRING" id="630390.A0A0C4F3F1"/>
<dbReference type="PANTHER" id="PTHR12866:SF2">
    <property type="entry name" value="UBIQUITIN-LIKE-CONJUGATING ENZYME ATG3"/>
    <property type="match status" value="1"/>
</dbReference>
<dbReference type="AlphaFoldDB" id="A0A0C4F3F1"/>
<keyword evidence="4" id="KW-0813">Transport</keyword>
<evidence type="ECO:0000256" key="9">
    <source>
        <dbReference type="ARBA" id="ARBA00032144"/>
    </source>
</evidence>
<dbReference type="GO" id="GO:0044804">
    <property type="term" value="P:nucleophagy"/>
    <property type="evidence" value="ECO:0007669"/>
    <property type="project" value="TreeGrafter"/>
</dbReference>
<evidence type="ECO:0000256" key="5">
    <source>
        <dbReference type="ARBA" id="ARBA00022490"/>
    </source>
</evidence>
<evidence type="ECO:0000256" key="4">
    <source>
        <dbReference type="ARBA" id="ARBA00022448"/>
    </source>
</evidence>
<keyword evidence="14" id="KW-1185">Reference proteome</keyword>
<evidence type="ECO:0000256" key="6">
    <source>
        <dbReference type="ARBA" id="ARBA00022786"/>
    </source>
</evidence>
<evidence type="ECO:0000256" key="2">
    <source>
        <dbReference type="ARBA" id="ARBA00007683"/>
    </source>
</evidence>
<dbReference type="GO" id="GO:0005829">
    <property type="term" value="C:cytosol"/>
    <property type="evidence" value="ECO:0007669"/>
    <property type="project" value="TreeGrafter"/>
</dbReference>
<dbReference type="GO" id="GO:0000045">
    <property type="term" value="P:autophagosome assembly"/>
    <property type="evidence" value="ECO:0007669"/>
    <property type="project" value="TreeGrafter"/>
</dbReference>
<keyword evidence="6" id="KW-0833">Ubl conjugation pathway</keyword>
<gene>
    <name evidence="12" type="ORF">PTTG_07630</name>
</gene>
<keyword evidence="8" id="KW-0072">Autophagy</keyword>
<dbReference type="GO" id="GO:0000407">
    <property type="term" value="C:phagophore assembly site"/>
    <property type="evidence" value="ECO:0007669"/>
    <property type="project" value="TreeGrafter"/>
</dbReference>
<evidence type="ECO:0000256" key="1">
    <source>
        <dbReference type="ARBA" id="ARBA00004496"/>
    </source>
</evidence>
<comment type="similarity">
    <text evidence="2">Belongs to the ATG3 family.</text>
</comment>
<dbReference type="InterPro" id="IPR007135">
    <property type="entry name" value="Atg3/Atg10"/>
</dbReference>